<dbReference type="RefSeq" id="WP_204062816.1">
    <property type="nucleotide sequence ID" value="NZ_BOOJ01000011.1"/>
</dbReference>
<feature type="transmembrane region" description="Helical" evidence="2">
    <location>
        <begin position="57"/>
        <end position="78"/>
    </location>
</feature>
<dbReference type="EMBL" id="BOOJ01000011">
    <property type="protein sequence ID" value="GIH90462.1"/>
    <property type="molecule type" value="Genomic_DNA"/>
</dbReference>
<gene>
    <name evidence="3" type="ORF">Psi01_10920</name>
</gene>
<keyword evidence="2" id="KW-0812">Transmembrane</keyword>
<feature type="compositionally biased region" description="Basic and acidic residues" evidence="1">
    <location>
        <begin position="14"/>
        <end position="29"/>
    </location>
</feature>
<evidence type="ECO:0000256" key="1">
    <source>
        <dbReference type="SAM" id="MobiDB-lite"/>
    </source>
</evidence>
<organism evidence="3 4">
    <name type="scientific">Planobispora siamensis</name>
    <dbReference type="NCBI Taxonomy" id="936338"/>
    <lineage>
        <taxon>Bacteria</taxon>
        <taxon>Bacillati</taxon>
        <taxon>Actinomycetota</taxon>
        <taxon>Actinomycetes</taxon>
        <taxon>Streptosporangiales</taxon>
        <taxon>Streptosporangiaceae</taxon>
        <taxon>Planobispora</taxon>
    </lineage>
</organism>
<comment type="caution">
    <text evidence="3">The sequence shown here is derived from an EMBL/GenBank/DDBJ whole genome shotgun (WGS) entry which is preliminary data.</text>
</comment>
<keyword evidence="2" id="KW-1133">Transmembrane helix</keyword>
<accession>A0A8J3SCW1</accession>
<reference evidence="3 4" key="1">
    <citation type="submission" date="2021-01" db="EMBL/GenBank/DDBJ databases">
        <title>Whole genome shotgun sequence of Planobispora siamensis NBRC 107568.</title>
        <authorList>
            <person name="Komaki H."/>
            <person name="Tamura T."/>
        </authorList>
    </citation>
    <scope>NUCLEOTIDE SEQUENCE [LARGE SCALE GENOMIC DNA]</scope>
    <source>
        <strain evidence="3 4">NBRC 107568</strain>
    </source>
</reference>
<evidence type="ECO:0000313" key="4">
    <source>
        <dbReference type="Proteomes" id="UP000619788"/>
    </source>
</evidence>
<dbReference type="AlphaFoldDB" id="A0A8J3SCW1"/>
<evidence type="ECO:0000313" key="3">
    <source>
        <dbReference type="EMBL" id="GIH90462.1"/>
    </source>
</evidence>
<proteinExistence type="predicted"/>
<feature type="region of interest" description="Disordered" evidence="1">
    <location>
        <begin position="1"/>
        <end position="44"/>
    </location>
</feature>
<feature type="transmembrane region" description="Helical" evidence="2">
    <location>
        <begin position="127"/>
        <end position="149"/>
    </location>
</feature>
<feature type="transmembrane region" description="Helical" evidence="2">
    <location>
        <begin position="98"/>
        <end position="120"/>
    </location>
</feature>
<sequence>MSAVPEPVVAAGSETERDRMKGDRAKRDPVAGGPGGRDRATGWGPPPGVSRWFRAGLVYLALTQLVIGAWALVSPAGFYEGFPLPGRRWVDPPYNEHLLLDFGGLNLGFGVMLAVAAVTLDRLLVRTLLVGYLAFAVPHLAFHLGHLGHFPPVDAVGQVVTLSLAVLIPVVLLGRSLRGIRRPGSDRSPGGNG</sequence>
<protein>
    <submittedName>
        <fullName evidence="3">Uncharacterized protein</fullName>
    </submittedName>
</protein>
<feature type="transmembrane region" description="Helical" evidence="2">
    <location>
        <begin position="155"/>
        <end position="174"/>
    </location>
</feature>
<evidence type="ECO:0000256" key="2">
    <source>
        <dbReference type="SAM" id="Phobius"/>
    </source>
</evidence>
<name>A0A8J3SCW1_9ACTN</name>
<dbReference type="Proteomes" id="UP000619788">
    <property type="component" value="Unassembled WGS sequence"/>
</dbReference>
<keyword evidence="2" id="KW-0472">Membrane</keyword>
<keyword evidence="4" id="KW-1185">Reference proteome</keyword>